<proteinExistence type="predicted"/>
<keyword evidence="1" id="KW-0472">Membrane</keyword>
<dbReference type="Proteomes" id="UP001164693">
    <property type="component" value="Chromosome"/>
</dbReference>
<sequence length="208" mass="21458">MPASRQQGRMATAAVLLLFAALILAGLCRIVGGTQRHSYSPGAAPPAYARVIENKTYQLAVPGGVHALQGRGVDVAQLQCQWSAADSGEQLLDVSSAGANSKATNTIGTFVSPYTGAISVDCSGWGAVFIDDAEGAAPDLSGLFLVLCILALTAGAALALAALRAYAGASRRPGRPSREDEEVERFVHLVHVRSEDGEVGRGDGPDVT</sequence>
<accession>A0ABY7K161</accession>
<reference evidence="2" key="1">
    <citation type="submission" date="2022-05" db="EMBL/GenBank/DDBJ databases">
        <title>Jatrophihabitans sp. SB3-54 whole genome sequence.</title>
        <authorList>
            <person name="Suh M.K."/>
            <person name="Eom M.K."/>
            <person name="Kim J.S."/>
            <person name="Kim H.S."/>
            <person name="Do H.E."/>
            <person name="Shin Y.K."/>
            <person name="Lee J.-S."/>
        </authorList>
    </citation>
    <scope>NUCLEOTIDE SEQUENCE</scope>
    <source>
        <strain evidence="2">SB3-54</strain>
    </source>
</reference>
<keyword evidence="1" id="KW-0812">Transmembrane</keyword>
<dbReference type="EMBL" id="CP097463">
    <property type="protein sequence ID" value="WAX57920.1"/>
    <property type="molecule type" value="Genomic_DNA"/>
</dbReference>
<protein>
    <submittedName>
        <fullName evidence="2">Uncharacterized protein</fullName>
    </submittedName>
</protein>
<evidence type="ECO:0000256" key="1">
    <source>
        <dbReference type="SAM" id="Phobius"/>
    </source>
</evidence>
<evidence type="ECO:0000313" key="2">
    <source>
        <dbReference type="EMBL" id="WAX57920.1"/>
    </source>
</evidence>
<organism evidence="2 3">
    <name type="scientific">Jatrophihabitans cynanchi</name>
    <dbReference type="NCBI Taxonomy" id="2944128"/>
    <lineage>
        <taxon>Bacteria</taxon>
        <taxon>Bacillati</taxon>
        <taxon>Actinomycetota</taxon>
        <taxon>Actinomycetes</taxon>
        <taxon>Jatrophihabitantales</taxon>
        <taxon>Jatrophihabitantaceae</taxon>
        <taxon>Jatrophihabitans</taxon>
    </lineage>
</organism>
<dbReference type="RefSeq" id="WP_269444469.1">
    <property type="nucleotide sequence ID" value="NZ_CP097463.1"/>
</dbReference>
<keyword evidence="1" id="KW-1133">Transmembrane helix</keyword>
<name>A0ABY7K161_9ACTN</name>
<keyword evidence="3" id="KW-1185">Reference proteome</keyword>
<gene>
    <name evidence="2" type="ORF">M6B22_03930</name>
</gene>
<feature type="transmembrane region" description="Helical" evidence="1">
    <location>
        <begin position="143"/>
        <end position="167"/>
    </location>
</feature>
<evidence type="ECO:0000313" key="3">
    <source>
        <dbReference type="Proteomes" id="UP001164693"/>
    </source>
</evidence>